<evidence type="ECO:0008006" key="3">
    <source>
        <dbReference type="Google" id="ProtNLM"/>
    </source>
</evidence>
<keyword evidence="2" id="KW-1185">Reference proteome</keyword>
<evidence type="ECO:0000313" key="2">
    <source>
        <dbReference type="Proteomes" id="UP000289738"/>
    </source>
</evidence>
<evidence type="ECO:0000313" key="1">
    <source>
        <dbReference type="EMBL" id="RYR38009.1"/>
    </source>
</evidence>
<reference evidence="1 2" key="1">
    <citation type="submission" date="2019-01" db="EMBL/GenBank/DDBJ databases">
        <title>Sequencing of cultivated peanut Arachis hypogaea provides insights into genome evolution and oil improvement.</title>
        <authorList>
            <person name="Chen X."/>
        </authorList>
    </citation>
    <scope>NUCLEOTIDE SEQUENCE [LARGE SCALE GENOMIC DNA]</scope>
    <source>
        <strain evidence="2">cv. Fuhuasheng</strain>
        <tissue evidence="1">Leaves</tissue>
    </source>
</reference>
<organism evidence="1 2">
    <name type="scientific">Arachis hypogaea</name>
    <name type="common">Peanut</name>
    <dbReference type="NCBI Taxonomy" id="3818"/>
    <lineage>
        <taxon>Eukaryota</taxon>
        <taxon>Viridiplantae</taxon>
        <taxon>Streptophyta</taxon>
        <taxon>Embryophyta</taxon>
        <taxon>Tracheophyta</taxon>
        <taxon>Spermatophyta</taxon>
        <taxon>Magnoliopsida</taxon>
        <taxon>eudicotyledons</taxon>
        <taxon>Gunneridae</taxon>
        <taxon>Pentapetalae</taxon>
        <taxon>rosids</taxon>
        <taxon>fabids</taxon>
        <taxon>Fabales</taxon>
        <taxon>Fabaceae</taxon>
        <taxon>Papilionoideae</taxon>
        <taxon>50 kb inversion clade</taxon>
        <taxon>dalbergioids sensu lato</taxon>
        <taxon>Dalbergieae</taxon>
        <taxon>Pterocarpus clade</taxon>
        <taxon>Arachis</taxon>
    </lineage>
</organism>
<proteinExistence type="predicted"/>
<dbReference type="EMBL" id="SDMP01000009">
    <property type="protein sequence ID" value="RYR38009.1"/>
    <property type="molecule type" value="Genomic_DNA"/>
</dbReference>
<comment type="caution">
    <text evidence="1">The sequence shown here is derived from an EMBL/GenBank/DDBJ whole genome shotgun (WGS) entry which is preliminary data.</text>
</comment>
<protein>
    <recommendedName>
        <fullName evidence="3">Myb/SANT-like domain-containing protein</fullName>
    </recommendedName>
</protein>
<dbReference type="AlphaFoldDB" id="A0A445BH68"/>
<dbReference type="Proteomes" id="UP000289738">
    <property type="component" value="Chromosome A09"/>
</dbReference>
<name>A0A445BH68_ARAHY</name>
<accession>A0A445BH68</accession>
<sequence length="123" mass="13101">MNEKFPVCGLTVKHITNKHKRLNEKYMYVAEMLGCSGFGWNSKKMCVEVDSKQVLEAIGVEACSGKDVEEDVTPGSTFAAATAGGLGLGGEDVDMEDLAAAESELLNTFSTSSASSSERNQGR</sequence>
<gene>
    <name evidence="1" type="ORF">Ahy_A09g042943</name>
</gene>